<accession>A0A183DL30</accession>
<organism evidence="3">
    <name type="scientific">Gongylonema pulchrum</name>
    <dbReference type="NCBI Taxonomy" id="637853"/>
    <lineage>
        <taxon>Eukaryota</taxon>
        <taxon>Metazoa</taxon>
        <taxon>Ecdysozoa</taxon>
        <taxon>Nematoda</taxon>
        <taxon>Chromadorea</taxon>
        <taxon>Rhabditida</taxon>
        <taxon>Spirurina</taxon>
        <taxon>Spiruromorpha</taxon>
        <taxon>Spiruroidea</taxon>
        <taxon>Gongylonematidae</taxon>
        <taxon>Gongylonema</taxon>
    </lineage>
</organism>
<dbReference type="AlphaFoldDB" id="A0A183DL30"/>
<evidence type="ECO:0000313" key="1">
    <source>
        <dbReference type="EMBL" id="VDK72126.1"/>
    </source>
</evidence>
<sequence length="91" mass="10480">MWGGRYSSDCISALLTAFGDEKRDPEGQRPSRRAGVRRLFAIIGKPHLTSDINLPARRLLFFRSHHCDNSTIHFIKHKLLQPQLLLQCLKK</sequence>
<reference evidence="3" key="1">
    <citation type="submission" date="2016-06" db="UniProtKB">
        <authorList>
            <consortium name="WormBaseParasite"/>
        </authorList>
    </citation>
    <scope>IDENTIFICATION</scope>
</reference>
<dbReference type="WBParaSite" id="GPUH_0000943201-mRNA-1">
    <property type="protein sequence ID" value="GPUH_0000943201-mRNA-1"/>
    <property type="gene ID" value="GPUH_0000943201"/>
</dbReference>
<evidence type="ECO:0000313" key="2">
    <source>
        <dbReference type="Proteomes" id="UP000271098"/>
    </source>
</evidence>
<dbReference type="EMBL" id="UYRT01030770">
    <property type="protein sequence ID" value="VDK72126.1"/>
    <property type="molecule type" value="Genomic_DNA"/>
</dbReference>
<dbReference type="Proteomes" id="UP000271098">
    <property type="component" value="Unassembled WGS sequence"/>
</dbReference>
<protein>
    <submittedName>
        <fullName evidence="1 3">Uncharacterized protein</fullName>
    </submittedName>
</protein>
<proteinExistence type="predicted"/>
<name>A0A183DL30_9BILA</name>
<evidence type="ECO:0000313" key="3">
    <source>
        <dbReference type="WBParaSite" id="GPUH_0000943201-mRNA-1"/>
    </source>
</evidence>
<gene>
    <name evidence="1" type="ORF">GPUH_LOCUS9420</name>
</gene>
<keyword evidence="2" id="KW-1185">Reference proteome</keyword>
<reference evidence="1 2" key="2">
    <citation type="submission" date="2018-11" db="EMBL/GenBank/DDBJ databases">
        <authorList>
            <consortium name="Pathogen Informatics"/>
        </authorList>
    </citation>
    <scope>NUCLEOTIDE SEQUENCE [LARGE SCALE GENOMIC DNA]</scope>
</reference>